<sequence>MSNFGKQGYTEITSKIMVGWEGDASHSQVICPGEDSESILCSDSPGVTADIRTVTTIPIKQSKAFQRSDGRKDEPEFSFLWNGATDFLHYWTQLNVPTSTAPDHGVVVIGWGECPVTEPVPDDDVNPCDVEGMSPMVVGESWIMQNSWGATRGYNPYYSA</sequence>
<organism evidence="1 2">
    <name type="scientific">Fragilariopsis cylindrus CCMP1102</name>
    <dbReference type="NCBI Taxonomy" id="635003"/>
    <lineage>
        <taxon>Eukaryota</taxon>
        <taxon>Sar</taxon>
        <taxon>Stramenopiles</taxon>
        <taxon>Ochrophyta</taxon>
        <taxon>Bacillariophyta</taxon>
        <taxon>Bacillariophyceae</taxon>
        <taxon>Bacillariophycidae</taxon>
        <taxon>Bacillariales</taxon>
        <taxon>Bacillariaceae</taxon>
        <taxon>Fragilariopsis</taxon>
    </lineage>
</organism>
<protein>
    <submittedName>
        <fullName evidence="1">Uncharacterized protein</fullName>
    </submittedName>
</protein>
<evidence type="ECO:0000313" key="2">
    <source>
        <dbReference type="Proteomes" id="UP000095751"/>
    </source>
</evidence>
<proteinExistence type="predicted"/>
<gene>
    <name evidence="1" type="ORF">FRACYDRAFT_254239</name>
</gene>
<dbReference type="InParanoid" id="A0A1E7EKX9"/>
<dbReference type="OrthoDB" id="190265at2759"/>
<name>A0A1E7EKX9_9STRA</name>
<dbReference type="SUPFAM" id="SSF54001">
    <property type="entry name" value="Cysteine proteinases"/>
    <property type="match status" value="1"/>
</dbReference>
<dbReference type="Proteomes" id="UP000095751">
    <property type="component" value="Unassembled WGS sequence"/>
</dbReference>
<dbReference type="InterPro" id="IPR038765">
    <property type="entry name" value="Papain-like_cys_pep_sf"/>
</dbReference>
<dbReference type="KEGG" id="fcy:FRACYDRAFT_254239"/>
<accession>A0A1E7EKX9</accession>
<keyword evidence="2" id="KW-1185">Reference proteome</keyword>
<evidence type="ECO:0000313" key="1">
    <source>
        <dbReference type="EMBL" id="OEU06571.1"/>
    </source>
</evidence>
<dbReference type="Gene3D" id="3.90.70.10">
    <property type="entry name" value="Cysteine proteinases"/>
    <property type="match status" value="1"/>
</dbReference>
<reference evidence="1 2" key="1">
    <citation type="submission" date="2016-09" db="EMBL/GenBank/DDBJ databases">
        <title>Extensive genetic diversity and differential bi-allelic expression allows diatom success in the polar Southern Ocean.</title>
        <authorList>
            <consortium name="DOE Joint Genome Institute"/>
            <person name="Mock T."/>
            <person name="Otillar R.P."/>
            <person name="Strauss J."/>
            <person name="Dupont C."/>
            <person name="Frickenhaus S."/>
            <person name="Maumus F."/>
            <person name="Mcmullan M."/>
            <person name="Sanges R."/>
            <person name="Schmutz J."/>
            <person name="Toseland A."/>
            <person name="Valas R."/>
            <person name="Veluchamy A."/>
            <person name="Ward B.J."/>
            <person name="Allen A."/>
            <person name="Barry K."/>
            <person name="Falciatore A."/>
            <person name="Ferrante M."/>
            <person name="Fortunato A.E."/>
            <person name="Gloeckner G."/>
            <person name="Gruber A."/>
            <person name="Hipkin R."/>
            <person name="Janech M."/>
            <person name="Kroth P."/>
            <person name="Leese F."/>
            <person name="Lindquist E."/>
            <person name="Lyon B.R."/>
            <person name="Martin J."/>
            <person name="Mayer C."/>
            <person name="Parker M."/>
            <person name="Quesneville H."/>
            <person name="Raymond J."/>
            <person name="Uhlig C."/>
            <person name="Valentin K.U."/>
            <person name="Worden A.Z."/>
            <person name="Armbrust E.V."/>
            <person name="Bowler C."/>
            <person name="Green B."/>
            <person name="Moulton V."/>
            <person name="Van Oosterhout C."/>
            <person name="Grigoriev I."/>
        </authorList>
    </citation>
    <scope>NUCLEOTIDE SEQUENCE [LARGE SCALE GENOMIC DNA]</scope>
    <source>
        <strain evidence="1 2">CCMP1102</strain>
    </source>
</reference>
<dbReference type="EMBL" id="KV784406">
    <property type="protein sequence ID" value="OEU06571.1"/>
    <property type="molecule type" value="Genomic_DNA"/>
</dbReference>
<dbReference type="AlphaFoldDB" id="A0A1E7EKX9"/>